<evidence type="ECO:0000313" key="1">
    <source>
        <dbReference type="EMBL" id="KPW91422.1"/>
    </source>
</evidence>
<gene>
    <name evidence="1" type="ORF">ALO75_102621</name>
</gene>
<keyword evidence="2" id="KW-1185">Reference proteome</keyword>
<dbReference type="EMBL" id="LJQC01000887">
    <property type="protein sequence ID" value="KPW91422.1"/>
    <property type="molecule type" value="Genomic_DNA"/>
</dbReference>
<comment type="caution">
    <text evidence="1">The sequence shown here is derived from an EMBL/GenBank/DDBJ whole genome shotgun (WGS) entry which is preliminary data.</text>
</comment>
<dbReference type="Proteomes" id="UP000051335">
    <property type="component" value="Unassembled WGS sequence"/>
</dbReference>
<sequence length="71" mass="7567">MPIFHLQATMLMAGGIEAAKVDEQFLSVNSLSGLTQSLHQFAATCAPSACMTNAFSEASNCFKAFTCKSRC</sequence>
<dbReference type="AlphaFoldDB" id="A0A0N8R452"/>
<organism evidence="1 2">
    <name type="scientific">Pseudomonas syringae pv. coryli</name>
    <dbReference type="NCBI Taxonomy" id="317659"/>
    <lineage>
        <taxon>Bacteria</taxon>
        <taxon>Pseudomonadati</taxon>
        <taxon>Pseudomonadota</taxon>
        <taxon>Gammaproteobacteria</taxon>
        <taxon>Pseudomonadales</taxon>
        <taxon>Pseudomonadaceae</taxon>
        <taxon>Pseudomonas</taxon>
    </lineage>
</organism>
<protein>
    <submittedName>
        <fullName evidence="1">Inosine-uridine preferring nucleoside hydrolase</fullName>
    </submittedName>
</protein>
<accession>A0A0N8R452</accession>
<keyword evidence="1" id="KW-0378">Hydrolase</keyword>
<reference evidence="1 2" key="1">
    <citation type="submission" date="2015-09" db="EMBL/GenBank/DDBJ databases">
        <title>Genome announcement of multiple Pseudomonas syringae strains.</title>
        <authorList>
            <person name="Thakur S."/>
            <person name="Wang P.W."/>
            <person name="Gong Y."/>
            <person name="Weir B.S."/>
            <person name="Guttman D.S."/>
        </authorList>
    </citation>
    <scope>NUCLEOTIDE SEQUENCE [LARGE SCALE GENOMIC DNA]</scope>
    <source>
        <strain evidence="1 2">ICMP17001</strain>
    </source>
</reference>
<evidence type="ECO:0000313" key="2">
    <source>
        <dbReference type="Proteomes" id="UP000051335"/>
    </source>
</evidence>
<dbReference type="GO" id="GO:0016787">
    <property type="term" value="F:hydrolase activity"/>
    <property type="evidence" value="ECO:0007669"/>
    <property type="project" value="UniProtKB-KW"/>
</dbReference>
<proteinExistence type="predicted"/>
<name>A0A0N8R452_9PSED</name>